<accession>A0A2S0PFL9</accession>
<protein>
    <submittedName>
        <fullName evidence="1">Lysozyme</fullName>
    </submittedName>
</protein>
<dbReference type="EMBL" id="CP028519">
    <property type="protein sequence ID" value="AVY96169.1"/>
    <property type="molecule type" value="Genomic_DNA"/>
</dbReference>
<dbReference type="GO" id="GO:0044659">
    <property type="term" value="P:viral release from host cell by cytolysis"/>
    <property type="evidence" value="ECO:0007669"/>
    <property type="project" value="InterPro"/>
</dbReference>
<proteinExistence type="predicted"/>
<name>A0A2S0PFL9_9NEIS</name>
<dbReference type="Pfam" id="PF03245">
    <property type="entry name" value="Phage_lysis"/>
    <property type="match status" value="1"/>
</dbReference>
<keyword evidence="2" id="KW-1185">Reference proteome</keyword>
<dbReference type="AlphaFoldDB" id="A0A2S0PFL9"/>
<sequence length="164" mass="17201">MPALYRYAAGALAVLTLLAGIWWHGHSRGAAGMQAEWDADRARLNTKLLAQERSARAAEQQHAQALATIDAKYQENERNAQLETDRLRAQLRAGTVRLSVPVVSGSCSLSATGVGAGGSDGAARADIQPAVADDLVALAADADTAVRQLSACQAVVRADRLIAD</sequence>
<dbReference type="Proteomes" id="UP000244173">
    <property type="component" value="Chromosome"/>
</dbReference>
<dbReference type="KEGG" id="maer:DAI18_17780"/>
<reference evidence="1 2" key="1">
    <citation type="submission" date="2018-04" db="EMBL/GenBank/DDBJ databases">
        <title>Denitrifier Microvirgula.</title>
        <authorList>
            <person name="Anderson E."/>
            <person name="Jang J."/>
            <person name="Ishii S."/>
        </authorList>
    </citation>
    <scope>NUCLEOTIDE SEQUENCE [LARGE SCALE GENOMIC DNA]</scope>
    <source>
        <strain evidence="1 2">BE2.4</strain>
    </source>
</reference>
<organism evidence="1 2">
    <name type="scientific">Microvirgula aerodenitrificans</name>
    <dbReference type="NCBI Taxonomy" id="57480"/>
    <lineage>
        <taxon>Bacteria</taxon>
        <taxon>Pseudomonadati</taxon>
        <taxon>Pseudomonadota</taxon>
        <taxon>Betaproteobacteria</taxon>
        <taxon>Neisseriales</taxon>
        <taxon>Aquaspirillaceae</taxon>
        <taxon>Microvirgula</taxon>
    </lineage>
</organism>
<dbReference type="STRING" id="1122240.GCA_000620105_00890"/>
<dbReference type="InterPro" id="IPR004929">
    <property type="entry name" value="I-spanin"/>
</dbReference>
<evidence type="ECO:0000313" key="1">
    <source>
        <dbReference type="EMBL" id="AVY96169.1"/>
    </source>
</evidence>
<gene>
    <name evidence="1" type="ORF">DAI18_17780</name>
</gene>
<evidence type="ECO:0000313" key="2">
    <source>
        <dbReference type="Proteomes" id="UP000244173"/>
    </source>
</evidence>